<evidence type="ECO:0008006" key="4">
    <source>
        <dbReference type="Google" id="ProtNLM"/>
    </source>
</evidence>
<dbReference type="EMBL" id="GECZ01027279">
    <property type="protein sequence ID" value="JAS42490.1"/>
    <property type="molecule type" value="Transcribed_RNA"/>
</dbReference>
<feature type="non-terminal residue" evidence="3">
    <location>
        <position position="1"/>
    </location>
</feature>
<gene>
    <name evidence="3" type="ORF">g.49631</name>
</gene>
<keyword evidence="1" id="KW-0175">Coiled coil</keyword>
<name>A0A1B6EX93_9HEMI</name>
<evidence type="ECO:0000256" key="1">
    <source>
        <dbReference type="SAM" id="Coils"/>
    </source>
</evidence>
<organism evidence="3">
    <name type="scientific">Cuerna arida</name>
    <dbReference type="NCBI Taxonomy" id="1464854"/>
    <lineage>
        <taxon>Eukaryota</taxon>
        <taxon>Metazoa</taxon>
        <taxon>Ecdysozoa</taxon>
        <taxon>Arthropoda</taxon>
        <taxon>Hexapoda</taxon>
        <taxon>Insecta</taxon>
        <taxon>Pterygota</taxon>
        <taxon>Neoptera</taxon>
        <taxon>Paraneoptera</taxon>
        <taxon>Hemiptera</taxon>
        <taxon>Auchenorrhyncha</taxon>
        <taxon>Membracoidea</taxon>
        <taxon>Cicadellidae</taxon>
        <taxon>Cicadellinae</taxon>
        <taxon>Proconiini</taxon>
        <taxon>Cuerna</taxon>
    </lineage>
</organism>
<feature type="non-terminal residue" evidence="3">
    <location>
        <position position="223"/>
    </location>
</feature>
<sequence length="223" mass="25276">INANIIYGVGFATQEMIQEFADKFNEIRNLLNPESREDSSTTPKTVNSSTLERPKVAELASPKMTNQQNSTDTLKKDLPLENGNSSTSMKTSDESPLHNKCVTNGTDKTVNSVDSELEKKLESLKIDNEKLRQALAVSSVNSKKWDQELANLKSHNARLTSALQESTSNVEEWKKQLQIYKEENAKLKKAQSEAYFKEVVDEYILRIKKLEAENIRMKSILHE</sequence>
<accession>A0A1B6EX93</accession>
<dbReference type="GO" id="GO:0035256">
    <property type="term" value="F:G protein-coupled glutamate receptor binding"/>
    <property type="evidence" value="ECO:0007669"/>
    <property type="project" value="InterPro"/>
</dbReference>
<dbReference type="AlphaFoldDB" id="A0A1B6EX93"/>
<feature type="region of interest" description="Disordered" evidence="2">
    <location>
        <begin position="31"/>
        <end position="106"/>
    </location>
</feature>
<feature type="coiled-coil region" evidence="1">
    <location>
        <begin position="114"/>
        <end position="190"/>
    </location>
</feature>
<reference evidence="3" key="1">
    <citation type="submission" date="2015-11" db="EMBL/GenBank/DDBJ databases">
        <title>De novo transcriptome assembly of four potential Pierce s Disease insect vectors from Arizona vineyards.</title>
        <authorList>
            <person name="Tassone E.E."/>
        </authorList>
    </citation>
    <scope>NUCLEOTIDE SEQUENCE</scope>
</reference>
<proteinExistence type="predicted"/>
<protein>
    <recommendedName>
        <fullName evidence="4">WH1 domain-containing protein</fullName>
    </recommendedName>
</protein>
<dbReference type="InterPro" id="IPR045027">
    <property type="entry name" value="Homer"/>
</dbReference>
<feature type="compositionally biased region" description="Polar residues" evidence="2">
    <location>
        <begin position="63"/>
        <end position="72"/>
    </location>
</feature>
<evidence type="ECO:0000313" key="3">
    <source>
        <dbReference type="EMBL" id="JAS42490.1"/>
    </source>
</evidence>
<feature type="compositionally biased region" description="Polar residues" evidence="2">
    <location>
        <begin position="40"/>
        <end position="51"/>
    </location>
</feature>
<dbReference type="PANTHER" id="PTHR10918">
    <property type="entry name" value="HOMER"/>
    <property type="match status" value="1"/>
</dbReference>
<evidence type="ECO:0000256" key="2">
    <source>
        <dbReference type="SAM" id="MobiDB-lite"/>
    </source>
</evidence>